<dbReference type="Pfam" id="PF00188">
    <property type="entry name" value="CAP"/>
    <property type="match status" value="1"/>
</dbReference>
<protein>
    <recommendedName>
        <fullName evidence="5">S-layer protein</fullName>
    </recommendedName>
</protein>
<dbReference type="Gene3D" id="3.30.457.10">
    <property type="entry name" value="Copper amine oxidase-like, N-terminal domain"/>
    <property type="match status" value="1"/>
</dbReference>
<dbReference type="Pfam" id="PF07833">
    <property type="entry name" value="Cu_amine_oxidN1"/>
    <property type="match status" value="1"/>
</dbReference>
<dbReference type="Proteomes" id="UP000298246">
    <property type="component" value="Unassembled WGS sequence"/>
</dbReference>
<name>A0A4Y8Q7S4_9BACL</name>
<dbReference type="PANTHER" id="PTHR31157:SF1">
    <property type="entry name" value="SCP DOMAIN-CONTAINING PROTEIN"/>
    <property type="match status" value="1"/>
</dbReference>
<keyword evidence="4" id="KW-1185">Reference proteome</keyword>
<dbReference type="CDD" id="cd05379">
    <property type="entry name" value="CAP_bacterial"/>
    <property type="match status" value="1"/>
</dbReference>
<evidence type="ECO:0008006" key="5">
    <source>
        <dbReference type="Google" id="ProtNLM"/>
    </source>
</evidence>
<dbReference type="InterPro" id="IPR035940">
    <property type="entry name" value="CAP_sf"/>
</dbReference>
<dbReference type="InterPro" id="IPR012854">
    <property type="entry name" value="Cu_amine_oxidase-like_N"/>
</dbReference>
<reference evidence="3 4" key="1">
    <citation type="submission" date="2017-03" db="EMBL/GenBank/DDBJ databases">
        <title>Isolation of Levoglucosan Utilizing Bacteria.</title>
        <authorList>
            <person name="Arya A.S."/>
        </authorList>
    </citation>
    <scope>NUCLEOTIDE SEQUENCE [LARGE SCALE GENOMIC DNA]</scope>
    <source>
        <strain evidence="3 4">MEC069</strain>
    </source>
</reference>
<dbReference type="InterPro" id="IPR036582">
    <property type="entry name" value="Mao_N_sf"/>
</dbReference>
<proteinExistence type="predicted"/>
<accession>A0A4Y8Q7S4</accession>
<evidence type="ECO:0000313" key="3">
    <source>
        <dbReference type="EMBL" id="TFE90484.1"/>
    </source>
</evidence>
<evidence type="ECO:0000313" key="4">
    <source>
        <dbReference type="Proteomes" id="UP000298246"/>
    </source>
</evidence>
<dbReference type="SUPFAM" id="SSF55797">
    <property type="entry name" value="PR-1-like"/>
    <property type="match status" value="1"/>
</dbReference>
<feature type="domain" description="SCP" evidence="1">
    <location>
        <begin position="142"/>
        <end position="256"/>
    </location>
</feature>
<comment type="caution">
    <text evidence="3">The sequence shown here is derived from an EMBL/GenBank/DDBJ whole genome shotgun (WGS) entry which is preliminary data.</text>
</comment>
<dbReference type="EMBL" id="MYFO01000004">
    <property type="protein sequence ID" value="TFE90484.1"/>
    <property type="molecule type" value="Genomic_DNA"/>
</dbReference>
<dbReference type="PANTHER" id="PTHR31157">
    <property type="entry name" value="SCP DOMAIN-CONTAINING PROTEIN"/>
    <property type="match status" value="1"/>
</dbReference>
<sequence length="549" mass="60558">MRATLSKRAYVQAAVFVTLLLALIAVPAKPTYALSYGYSNFPQGTIGLVRPDIGVRINLSEYVPVQFSQFFINDEQLDITFDKDTSTFLYKPDKDLQPGVYRVRLQFQLDGYQPAILQWSFTVAKNASALADGISEEQEKGLAAINDYRKLLGLPAVKFNTALNTAAMKHAQYLAQNAVDAINTNVSLHSEQKGKPGYIGASLGDRLEYVGYMGGGGEDVAFNQSTLVEAIDSLFNAPYHRSPFMMPDMKEIGVYRDGDYHVVEFGYDSGGLPQMVVSPASSDPYVPTSFDGHESPDPLRLHPKAEYPVGYPMMAGVYGSNVEKVSILEVSLQDAKGNNVSLLTNEPDKDDHLTNEVIFMADKPLQPDAVYSAHVKLNVSMSSGGTQVFQKDWQFRTEPTPGIGAQKLHEDAVTYKMQLVNFGLTQTHTVKFGLDADQYTLDDVAYPMRQLPYIVNGTSYLYIRDLAAALGAEVAWDDANKAAIYKKKDQTITFYTNRAAYAINGTEYATESPAQLINETTMIPVRLLSQALGAKVDYVDSTRTVVITY</sequence>
<dbReference type="SUPFAM" id="SSF55383">
    <property type="entry name" value="Copper amine oxidase, domain N"/>
    <property type="match status" value="2"/>
</dbReference>
<evidence type="ECO:0000259" key="1">
    <source>
        <dbReference type="Pfam" id="PF00188"/>
    </source>
</evidence>
<evidence type="ECO:0000259" key="2">
    <source>
        <dbReference type="Pfam" id="PF07833"/>
    </source>
</evidence>
<organism evidence="3 4">
    <name type="scientific">Paenibacillus athensensis</name>
    <dbReference type="NCBI Taxonomy" id="1967502"/>
    <lineage>
        <taxon>Bacteria</taxon>
        <taxon>Bacillati</taxon>
        <taxon>Bacillota</taxon>
        <taxon>Bacilli</taxon>
        <taxon>Bacillales</taxon>
        <taxon>Paenibacillaceae</taxon>
        <taxon>Paenibacillus</taxon>
    </lineage>
</organism>
<dbReference type="RefSeq" id="WP_134750093.1">
    <property type="nucleotide sequence ID" value="NZ_MYFO02000008.1"/>
</dbReference>
<gene>
    <name evidence="3" type="ORF">B5M42_04240</name>
</gene>
<dbReference type="AlphaFoldDB" id="A0A4Y8Q7S4"/>
<feature type="domain" description="Copper amine oxidase-like N-terminal" evidence="2">
    <location>
        <begin position="441"/>
        <end position="547"/>
    </location>
</feature>
<dbReference type="OrthoDB" id="2690110at2"/>
<dbReference type="InterPro" id="IPR014044">
    <property type="entry name" value="CAP_dom"/>
</dbReference>
<dbReference type="Gene3D" id="3.40.33.10">
    <property type="entry name" value="CAP"/>
    <property type="match status" value="1"/>
</dbReference>